<dbReference type="Pfam" id="PF15901">
    <property type="entry name" value="Sortilin_C"/>
    <property type="match status" value="1"/>
</dbReference>
<dbReference type="GO" id="GO:0005794">
    <property type="term" value="C:Golgi apparatus"/>
    <property type="evidence" value="ECO:0007669"/>
    <property type="project" value="TreeGrafter"/>
</dbReference>
<evidence type="ECO:0000313" key="9">
    <source>
        <dbReference type="Proteomes" id="UP001162090"/>
    </source>
</evidence>
<comment type="subcellular location">
    <subcellularLocation>
        <location evidence="1">Membrane</location>
        <topology evidence="1">Single-pass membrane protein</topology>
    </subcellularLocation>
</comment>
<evidence type="ECO:0000256" key="2">
    <source>
        <dbReference type="ARBA" id="ARBA00022692"/>
    </source>
</evidence>
<sequence length="655" mass="73371">MILIHGLYAIWTFILFPLINAEGFSPKVTKTILEHSYGLWGFDDSNTVLRIQDYFLAISFNAGKTWKKVDEIKEYVEWVSVDPFNKHDRAIAAPMEESYFYMTDDQGKSWKLITIENSEEESLVTDCSITTHPTNKEYLIARCTYCKEEEDGDDGSTIESGDPRCFDKAYGSSDGGKSFSEIKPSLKKNEESIYVDVRCNFIKSSKDSNLGGNDASIICLYQNSSLAEGDYETTITESQLFLTTDWGKSVKEFDQFKDKAVGSYEVLKSHVVILTQGDRYNRMSSTDIWISNDLSTFQLAHLPTQLRHTVQGQIYEDSIGRIILPISRETNDDENDKSITSEILISDSQGLKFTPIERTTNEQFGYFSLAQPPFLKGTMIKKFLPSLRYNDGKGKDQRSKRKAKISVDNGATWANLKVVDPENADSFGCDITDPEKCSLIPTSNNIAVTPSVGILMSNAVVTDGKIGSWGVHRTFISRDGGLNWRVALNSSSLFAVGDLGNVIVAVSQEDGDRQSKFCYSLDQGKTWAEYQLNTTFFPTWLINTTPDGSGSKFILDGFSQTINGSENLIYAIDFSGAFDGKTCEDDKDFEDWNLAEGKCVNGVRYKYRRRKQDAQCLVGKGFEDLKLYETTCNSCTAGDYECAFELVRDANGNSV</sequence>
<dbReference type="GO" id="GO:0005829">
    <property type="term" value="C:cytosol"/>
    <property type="evidence" value="ECO:0007669"/>
    <property type="project" value="GOC"/>
</dbReference>
<dbReference type="SMART" id="SM00602">
    <property type="entry name" value="VPS10"/>
    <property type="match status" value="1"/>
</dbReference>
<name>A0AA35J8Y7_SACUV</name>
<proteinExistence type="predicted"/>
<dbReference type="GO" id="GO:0006896">
    <property type="term" value="P:Golgi to vacuole transport"/>
    <property type="evidence" value="ECO:0007669"/>
    <property type="project" value="TreeGrafter"/>
</dbReference>
<evidence type="ECO:0000256" key="6">
    <source>
        <dbReference type="SAM" id="SignalP"/>
    </source>
</evidence>
<evidence type="ECO:0000259" key="7">
    <source>
        <dbReference type="SMART" id="SM00602"/>
    </source>
</evidence>
<dbReference type="InterPro" id="IPR050310">
    <property type="entry name" value="VPS10-sortilin"/>
</dbReference>
<gene>
    <name evidence="8" type="primary">SUVC14G2815</name>
    <name evidence="8" type="ORF">SUVC_14G2815</name>
</gene>
<protein>
    <submittedName>
        <fullName evidence="8">SUVC14G2815 protein</fullName>
    </submittedName>
</protein>
<feature type="domain" description="VPS10" evidence="7">
    <location>
        <begin position="45"/>
        <end position="654"/>
    </location>
</feature>
<keyword evidence="5" id="KW-0325">Glycoprotein</keyword>
<dbReference type="GO" id="GO:0016020">
    <property type="term" value="C:membrane"/>
    <property type="evidence" value="ECO:0007669"/>
    <property type="project" value="UniProtKB-SubCell"/>
</dbReference>
<dbReference type="GO" id="GO:0006623">
    <property type="term" value="P:protein targeting to vacuole"/>
    <property type="evidence" value="ECO:0007669"/>
    <property type="project" value="TreeGrafter"/>
</dbReference>
<reference evidence="8" key="1">
    <citation type="submission" date="2022-10" db="EMBL/GenBank/DDBJ databases">
        <authorList>
            <person name="Byrne P K."/>
        </authorList>
    </citation>
    <scope>NUCLEOTIDE SEQUENCE</scope>
    <source>
        <strain evidence="8">CBS7001</strain>
    </source>
</reference>
<evidence type="ECO:0000313" key="8">
    <source>
        <dbReference type="EMBL" id="CAI4050502.1"/>
    </source>
</evidence>
<feature type="signal peptide" evidence="6">
    <location>
        <begin position="1"/>
        <end position="21"/>
    </location>
</feature>
<feature type="chain" id="PRO_5041432184" evidence="6">
    <location>
        <begin position="22"/>
        <end position="655"/>
    </location>
</feature>
<dbReference type="PANTHER" id="PTHR12106">
    <property type="entry name" value="SORTILIN RELATED"/>
    <property type="match status" value="1"/>
</dbReference>
<dbReference type="Pfam" id="PF15902">
    <property type="entry name" value="Sortilin-Vps10"/>
    <property type="match status" value="1"/>
</dbReference>
<dbReference type="Proteomes" id="UP001162090">
    <property type="component" value="Chromosome 14"/>
</dbReference>
<dbReference type="PANTHER" id="PTHR12106:SF27">
    <property type="entry name" value="SORTILIN-RELATED RECEPTOR"/>
    <property type="match status" value="1"/>
</dbReference>
<keyword evidence="2" id="KW-0812">Transmembrane</keyword>
<dbReference type="AlphaFoldDB" id="A0AA35J8Y7"/>
<keyword evidence="3" id="KW-0677">Repeat</keyword>
<evidence type="ECO:0000256" key="4">
    <source>
        <dbReference type="ARBA" id="ARBA00023136"/>
    </source>
</evidence>
<dbReference type="CDD" id="cd15482">
    <property type="entry name" value="Sialidase_non-viral"/>
    <property type="match status" value="2"/>
</dbReference>
<dbReference type="InterPro" id="IPR031777">
    <property type="entry name" value="Sortilin_C"/>
</dbReference>
<evidence type="ECO:0000256" key="3">
    <source>
        <dbReference type="ARBA" id="ARBA00022737"/>
    </source>
</evidence>
<dbReference type="Gene3D" id="2.130.10.10">
    <property type="entry name" value="YVTN repeat-like/Quinoprotein amine dehydrogenase"/>
    <property type="match status" value="1"/>
</dbReference>
<dbReference type="SUPFAM" id="SSF110296">
    <property type="entry name" value="Oligoxyloglucan reducing end-specific cellobiohydrolase"/>
    <property type="match status" value="2"/>
</dbReference>
<keyword evidence="4" id="KW-0472">Membrane</keyword>
<evidence type="ECO:0000256" key="1">
    <source>
        <dbReference type="ARBA" id="ARBA00004167"/>
    </source>
</evidence>
<dbReference type="Gene3D" id="2.10.70.80">
    <property type="match status" value="1"/>
</dbReference>
<organism evidence="8 9">
    <name type="scientific">Saccharomyces uvarum</name>
    <name type="common">Yeast</name>
    <name type="synonym">Saccharomyces bayanus var. uvarum</name>
    <dbReference type="NCBI Taxonomy" id="230603"/>
    <lineage>
        <taxon>Eukaryota</taxon>
        <taxon>Fungi</taxon>
        <taxon>Dikarya</taxon>
        <taxon>Ascomycota</taxon>
        <taxon>Saccharomycotina</taxon>
        <taxon>Saccharomycetes</taxon>
        <taxon>Saccharomycetales</taxon>
        <taxon>Saccharomycetaceae</taxon>
        <taxon>Saccharomyces</taxon>
    </lineage>
</organism>
<keyword evidence="6" id="KW-0732">Signal</keyword>
<dbReference type="InterPro" id="IPR006581">
    <property type="entry name" value="VPS10"/>
</dbReference>
<dbReference type="InterPro" id="IPR031778">
    <property type="entry name" value="Sortilin_N"/>
</dbReference>
<dbReference type="InterPro" id="IPR015943">
    <property type="entry name" value="WD40/YVTN_repeat-like_dom_sf"/>
</dbReference>
<dbReference type="GO" id="GO:0006895">
    <property type="term" value="P:Golgi to endosome transport"/>
    <property type="evidence" value="ECO:0007669"/>
    <property type="project" value="TreeGrafter"/>
</dbReference>
<dbReference type="EMBL" id="OX365925">
    <property type="protein sequence ID" value="CAI4050502.1"/>
    <property type="molecule type" value="Genomic_DNA"/>
</dbReference>
<accession>A0AA35J8Y7</accession>
<dbReference type="Gene3D" id="2.120.10.10">
    <property type="match status" value="1"/>
</dbReference>
<evidence type="ECO:0000256" key="5">
    <source>
        <dbReference type="ARBA" id="ARBA00023180"/>
    </source>
</evidence>